<dbReference type="Pfam" id="PF00873">
    <property type="entry name" value="ACR_tran"/>
    <property type="match status" value="2"/>
</dbReference>
<sequence length="1166" mass="126161">MRESPIVRFFVERFVFSTAAFLTLVLFGLLAARGLGVDLLPKFEFPVVAISTAYPGAGPEEIESQISKPIEEALSTLSGIDQIASQSSEGFSLVIAQFKYGTSVNQAATDVSQRIAAVRGQLPRDAEAPVVQKFDPAAQPILSVAVSAEGRDLRTVADWVENQLKPRLQLVSGVADLQVEGNPKRQVQVLVDPWKLADYGLSASQVVAAVQASALAVPAGSQEQDGQRLLYSLRNQPQTAADVTRIVVDPNRGLKIADVASVRDTQAEATRYTRLSGQPIVLLNVRKTPDANAVAVAQGIKKTLANTSLPSGYRVSITNDTTTFIEATVNDTWKEVFLVVGVVSFIVLIFLGKLNSVFSVVLAIPITLAGALLIFGLLGFTFNIISLLAIIVAVGIVVDDSIVVAENIDRYRRQNYSLPDAVMKATKGFLSREDAAVLTEHIARYQAQGYSLHQAVSKGSGELLSAEDVQTVTESIEAYLSQPYSLKDAVLKGTTEVLSAVSAATLSLLAVFLPISFLPGAVGQFFREFGLVLAAAIFFSWLEALFFLTVRLAYLPDPIPPSWQQVVRRARDLRGDLGWAIRSEIYRDPDLPASAKFLHALLTPFRLVLVPFRWLGALLAGILGATTLSLHTASEYGFDRLRNSYARSLAWLLPRSPWVLLAGILFFLSIAWVAPQIPFNFTPKSDGGIINIRLKLPKGTALSQTDRLTRRLEDYLLAQPYVKEVLTEVGASSTGIGTGNPERSSLTVNLVDKHQRENIYAIVPKLDTQLQNILADHPEAELKVKAAEGGPGGDDFQFTLSAPTQALLEERNNRALEILKSIPALTNISSSLAEKTAERVLVPNQAALVGTGLTPSDLAQVLRIYNAGVEAGKLRAGGEETPIVVKADPTLVPDQNALQSLPVFSQTLRQSLPLSLLSSFESRQSPATLARNNQAFSTGITANLAPGASGGVLQYSQQIQRELERQGVLKDGVRLESTGGTAFASDLFEALPIAFGLSVLLNYLVIASQFNAFRYPLYLLVPIPLALVGAFWALFLFRSGLDVVSVLGLVLLNGLVTKNAILLLDFAVRQAREKPLFDALVEAARLRLRPILMTTLTVLIISIPLILASGEGSEFRKPLGIIILGGVTTSTFLTLFVVPAAFYLFERRRYAKLQQEAQLTLVPAGD</sequence>
<keyword evidence="1" id="KW-0812">Transmembrane</keyword>
<feature type="transmembrane region" description="Helical" evidence="1">
    <location>
        <begin position="529"/>
        <end position="554"/>
    </location>
</feature>
<dbReference type="Proteomes" id="UP000001916">
    <property type="component" value="Chromosome"/>
</dbReference>
<dbReference type="Gene3D" id="3.30.70.1320">
    <property type="entry name" value="Multidrug efflux transporter AcrB pore domain like"/>
    <property type="match status" value="1"/>
</dbReference>
<dbReference type="RefSeq" id="WP_013158660.1">
    <property type="nucleotide sequence ID" value="NC_014212.1"/>
</dbReference>
<dbReference type="PANTHER" id="PTHR32063:SF0">
    <property type="entry name" value="SWARMING MOTILITY PROTEIN SWRC"/>
    <property type="match status" value="1"/>
</dbReference>
<feature type="transmembrane region" description="Helical" evidence="1">
    <location>
        <begin position="615"/>
        <end position="638"/>
    </location>
</feature>
<proteinExistence type="predicted"/>
<dbReference type="InterPro" id="IPR001036">
    <property type="entry name" value="Acrflvin-R"/>
</dbReference>
<name>D7BIE0_ALLS1</name>
<protein>
    <submittedName>
        <fullName evidence="2">Acriflavin resistance protein</fullName>
    </submittedName>
</protein>
<dbReference type="GO" id="GO:0005886">
    <property type="term" value="C:plasma membrane"/>
    <property type="evidence" value="ECO:0007669"/>
    <property type="project" value="TreeGrafter"/>
</dbReference>
<dbReference type="EMBL" id="CP002042">
    <property type="protein sequence ID" value="ADH64115.1"/>
    <property type="molecule type" value="Genomic_DNA"/>
</dbReference>
<feature type="transmembrane region" description="Helical" evidence="1">
    <location>
        <begin position="497"/>
        <end position="517"/>
    </location>
</feature>
<reference evidence="2 3" key="1">
    <citation type="journal article" date="2010" name="Stand. Genomic Sci.">
        <title>Complete genome sequence of Meiothermus silvanus type strain (VI-R2).</title>
        <authorList>
            <person name="Sikorski J."/>
            <person name="Tindall B.J."/>
            <person name="Lowry S."/>
            <person name="Lucas S."/>
            <person name="Nolan M."/>
            <person name="Copeland A."/>
            <person name="Glavina Del Rio T."/>
            <person name="Tice H."/>
            <person name="Cheng J.F."/>
            <person name="Han C."/>
            <person name="Pitluck S."/>
            <person name="Liolios K."/>
            <person name="Ivanova N."/>
            <person name="Mavromatis K."/>
            <person name="Mikhailova N."/>
            <person name="Pati A."/>
            <person name="Goodwin L."/>
            <person name="Chen A."/>
            <person name="Palaniappan K."/>
            <person name="Land M."/>
            <person name="Hauser L."/>
            <person name="Chang Y.J."/>
            <person name="Jeffries C.D."/>
            <person name="Rohde M."/>
            <person name="Goker M."/>
            <person name="Woyke T."/>
            <person name="Bristow J."/>
            <person name="Eisen J.A."/>
            <person name="Markowitz V."/>
            <person name="Hugenholtz P."/>
            <person name="Kyrpides N.C."/>
            <person name="Klenk H.P."/>
            <person name="Lapidus A."/>
        </authorList>
    </citation>
    <scope>NUCLEOTIDE SEQUENCE [LARGE SCALE GENOMIC DNA]</scope>
    <source>
        <strain evidence="3">ATCC 700542 / DSM 9946 / VI-R2</strain>
    </source>
</reference>
<feature type="transmembrane region" description="Helical" evidence="1">
    <location>
        <begin position="1017"/>
        <end position="1037"/>
    </location>
</feature>
<feature type="transmembrane region" description="Helical" evidence="1">
    <location>
        <begin position="1043"/>
        <end position="1068"/>
    </location>
</feature>
<feature type="transmembrane region" description="Helical" evidence="1">
    <location>
        <begin position="987"/>
        <end position="1005"/>
    </location>
</feature>
<dbReference type="Gene3D" id="3.30.70.1430">
    <property type="entry name" value="Multidrug efflux transporter AcrB pore domain"/>
    <property type="match status" value="2"/>
</dbReference>
<dbReference type="Gene3D" id="3.30.2090.10">
    <property type="entry name" value="Multidrug efflux transporter AcrB TolC docking domain, DN and DC subdomains"/>
    <property type="match status" value="2"/>
</dbReference>
<dbReference type="STRING" id="526227.Mesil_2247"/>
<dbReference type="InterPro" id="IPR027463">
    <property type="entry name" value="AcrB_DN_DC_subdom"/>
</dbReference>
<feature type="transmembrane region" description="Helical" evidence="1">
    <location>
        <begin position="1119"/>
        <end position="1145"/>
    </location>
</feature>
<keyword evidence="3" id="KW-1185">Reference proteome</keyword>
<dbReference type="HOGENOM" id="CLU_002755_1_2_0"/>
<feature type="transmembrane region" description="Helical" evidence="1">
    <location>
        <begin position="1088"/>
        <end position="1107"/>
    </location>
</feature>
<organism evidence="2 3">
    <name type="scientific">Allomeiothermus silvanus (strain ATCC 700542 / DSM 9946 / NBRC 106475 / NCIMB 13440 / VI-R2)</name>
    <name type="common">Thermus silvanus</name>
    <dbReference type="NCBI Taxonomy" id="526227"/>
    <lineage>
        <taxon>Bacteria</taxon>
        <taxon>Thermotogati</taxon>
        <taxon>Deinococcota</taxon>
        <taxon>Deinococci</taxon>
        <taxon>Thermales</taxon>
        <taxon>Thermaceae</taxon>
        <taxon>Allomeiothermus</taxon>
    </lineage>
</organism>
<gene>
    <name evidence="2" type="ordered locus">Mesil_2247</name>
</gene>
<dbReference type="AlphaFoldDB" id="D7BIE0"/>
<dbReference type="Gene3D" id="3.30.70.1440">
    <property type="entry name" value="Multidrug efflux transporter AcrB pore domain"/>
    <property type="match status" value="1"/>
</dbReference>
<dbReference type="KEGG" id="msv:Mesil_2247"/>
<keyword evidence="1" id="KW-1133">Transmembrane helix</keyword>
<accession>D7BIE0</accession>
<keyword evidence="1" id="KW-0472">Membrane</keyword>
<dbReference type="SUPFAM" id="SSF82866">
    <property type="entry name" value="Multidrug efflux transporter AcrB transmembrane domain"/>
    <property type="match status" value="3"/>
</dbReference>
<dbReference type="Gene3D" id="1.20.1640.10">
    <property type="entry name" value="Multidrug efflux transporter AcrB transmembrane domain"/>
    <property type="match status" value="3"/>
</dbReference>
<feature type="transmembrane region" description="Helical" evidence="1">
    <location>
        <begin position="658"/>
        <end position="675"/>
    </location>
</feature>
<evidence type="ECO:0000313" key="2">
    <source>
        <dbReference type="EMBL" id="ADH64115.1"/>
    </source>
</evidence>
<dbReference type="PANTHER" id="PTHR32063">
    <property type="match status" value="1"/>
</dbReference>
<dbReference type="PRINTS" id="PR00702">
    <property type="entry name" value="ACRIFLAVINRP"/>
</dbReference>
<dbReference type="eggNOG" id="COG0841">
    <property type="taxonomic scope" value="Bacteria"/>
</dbReference>
<dbReference type="SUPFAM" id="SSF82714">
    <property type="entry name" value="Multidrug efflux transporter AcrB TolC docking domain, DN and DC subdomains"/>
    <property type="match status" value="2"/>
</dbReference>
<evidence type="ECO:0000256" key="1">
    <source>
        <dbReference type="SAM" id="Phobius"/>
    </source>
</evidence>
<dbReference type="SUPFAM" id="SSF82693">
    <property type="entry name" value="Multidrug efflux transporter AcrB pore domain, PN1, PN2, PC1 and PC2 subdomains"/>
    <property type="match status" value="3"/>
</dbReference>
<evidence type="ECO:0000313" key="3">
    <source>
        <dbReference type="Proteomes" id="UP000001916"/>
    </source>
</evidence>
<feature type="transmembrane region" description="Helical" evidence="1">
    <location>
        <begin position="332"/>
        <end position="351"/>
    </location>
</feature>
<dbReference type="GO" id="GO:0042910">
    <property type="term" value="F:xenobiotic transmembrane transporter activity"/>
    <property type="evidence" value="ECO:0007669"/>
    <property type="project" value="TreeGrafter"/>
</dbReference>
<dbReference type="OrthoDB" id="8270at2"/>